<organism evidence="1 2">
    <name type="scientific">Sipha flava</name>
    <name type="common">yellow sugarcane aphid</name>
    <dbReference type="NCBI Taxonomy" id="143950"/>
    <lineage>
        <taxon>Eukaryota</taxon>
        <taxon>Metazoa</taxon>
        <taxon>Ecdysozoa</taxon>
        <taxon>Arthropoda</taxon>
        <taxon>Hexapoda</taxon>
        <taxon>Insecta</taxon>
        <taxon>Pterygota</taxon>
        <taxon>Neoptera</taxon>
        <taxon>Paraneoptera</taxon>
        <taxon>Hemiptera</taxon>
        <taxon>Sternorrhyncha</taxon>
        <taxon>Aphidomorpha</taxon>
        <taxon>Aphidoidea</taxon>
        <taxon>Aphididae</taxon>
        <taxon>Sipha</taxon>
    </lineage>
</organism>
<gene>
    <name evidence="2" type="primary">LOC112686951</name>
</gene>
<accession>A0A8B8FY10</accession>
<dbReference type="RefSeq" id="XP_025415236.1">
    <property type="nucleotide sequence ID" value="XM_025559451.1"/>
</dbReference>
<dbReference type="OrthoDB" id="6630206at2759"/>
<sequence length="127" mass="15118">MMRLEKFPRLNITTNDSVYPTLSKQEIAVQIKRPKNHKSSGEDGIQAEILKRVDEEAISKIHEVIELIWENERLPEDWNTSLICPIYKKNDPQDRKNYRARLKLWEVESRQIVEEKIPQGHDNKWVI</sequence>
<name>A0A8B8FY10_9HEMI</name>
<evidence type="ECO:0000313" key="2">
    <source>
        <dbReference type="RefSeq" id="XP_025415236.1"/>
    </source>
</evidence>
<keyword evidence="1" id="KW-1185">Reference proteome</keyword>
<dbReference type="GeneID" id="112686951"/>
<dbReference type="PANTHER" id="PTHR19446">
    <property type="entry name" value="REVERSE TRANSCRIPTASES"/>
    <property type="match status" value="1"/>
</dbReference>
<dbReference type="AlphaFoldDB" id="A0A8B8FY10"/>
<protein>
    <submittedName>
        <fullName evidence="2">Uncharacterized protein LOC112686951</fullName>
    </submittedName>
</protein>
<dbReference type="Proteomes" id="UP000694846">
    <property type="component" value="Unplaced"/>
</dbReference>
<evidence type="ECO:0000313" key="1">
    <source>
        <dbReference type="Proteomes" id="UP000694846"/>
    </source>
</evidence>
<proteinExistence type="predicted"/>
<reference evidence="2" key="1">
    <citation type="submission" date="2025-08" db="UniProtKB">
        <authorList>
            <consortium name="RefSeq"/>
        </authorList>
    </citation>
    <scope>IDENTIFICATION</scope>
    <source>
        <tissue evidence="2">Whole body</tissue>
    </source>
</reference>